<gene>
    <name evidence="3" type="primary">cbiX</name>
    <name evidence="3" type="ORF">NARC_140110</name>
</gene>
<name>A0A557SST0_9ARCH</name>
<evidence type="ECO:0000256" key="2">
    <source>
        <dbReference type="ARBA" id="ARBA00023239"/>
    </source>
</evidence>
<keyword evidence="2" id="KW-0456">Lyase</keyword>
<evidence type="ECO:0000256" key="1">
    <source>
        <dbReference type="ARBA" id="ARBA00022723"/>
    </source>
</evidence>
<dbReference type="InterPro" id="IPR002762">
    <property type="entry name" value="CbiX-like"/>
</dbReference>
<dbReference type="Gene3D" id="3.40.50.1400">
    <property type="match status" value="2"/>
</dbReference>
<keyword evidence="4" id="KW-1185">Reference proteome</keyword>
<accession>A0A557SST0</accession>
<dbReference type="PANTHER" id="PTHR33542:SF3">
    <property type="entry name" value="SIROHYDROCHLORIN FERROCHELATASE, CHLOROPLASTIC"/>
    <property type="match status" value="1"/>
</dbReference>
<dbReference type="AlphaFoldDB" id="A0A557SST0"/>
<protein>
    <submittedName>
        <fullName evidence="3">Prorrin-8X methylmutase/sirohydrochlorin ferrochelatase</fullName>
    </submittedName>
</protein>
<dbReference type="SUPFAM" id="SSF53800">
    <property type="entry name" value="Chelatase"/>
    <property type="match status" value="1"/>
</dbReference>
<dbReference type="Pfam" id="PF01903">
    <property type="entry name" value="CbiX"/>
    <property type="match status" value="2"/>
</dbReference>
<dbReference type="PANTHER" id="PTHR33542">
    <property type="entry name" value="SIROHYDROCHLORIN FERROCHELATASE, CHLOROPLASTIC"/>
    <property type="match status" value="1"/>
</dbReference>
<comment type="caution">
    <text evidence="3">The sequence shown here is derived from an EMBL/GenBank/DDBJ whole genome shotgun (WGS) entry which is preliminary data.</text>
</comment>
<proteinExistence type="predicted"/>
<dbReference type="Proteomes" id="UP000315289">
    <property type="component" value="Unassembled WGS sequence"/>
</dbReference>
<evidence type="ECO:0000313" key="3">
    <source>
        <dbReference type="EMBL" id="TVP39655.1"/>
    </source>
</evidence>
<organism evidence="3 4">
    <name type="scientific">Candidatus Nitrosocosmicus arcticus</name>
    <dbReference type="NCBI Taxonomy" id="2035267"/>
    <lineage>
        <taxon>Archaea</taxon>
        <taxon>Nitrososphaerota</taxon>
        <taxon>Nitrososphaeria</taxon>
        <taxon>Nitrososphaerales</taxon>
        <taxon>Nitrososphaeraceae</taxon>
        <taxon>Candidatus Nitrosocosmicus</taxon>
    </lineage>
</organism>
<dbReference type="RefSeq" id="WP_144733543.1">
    <property type="nucleotide sequence ID" value="NZ_ML675589.1"/>
</dbReference>
<keyword evidence="1" id="KW-0479">Metal-binding</keyword>
<dbReference type="GO" id="GO:0046872">
    <property type="term" value="F:metal ion binding"/>
    <property type="evidence" value="ECO:0007669"/>
    <property type="project" value="UniProtKB-KW"/>
</dbReference>
<dbReference type="GO" id="GO:0016829">
    <property type="term" value="F:lyase activity"/>
    <property type="evidence" value="ECO:0007669"/>
    <property type="project" value="UniProtKB-KW"/>
</dbReference>
<dbReference type="CDD" id="cd03416">
    <property type="entry name" value="CbiX_SirB_N"/>
    <property type="match status" value="1"/>
</dbReference>
<dbReference type="InterPro" id="IPR050963">
    <property type="entry name" value="Sirohydro_Cobaltochel/CbiX"/>
</dbReference>
<dbReference type="OrthoDB" id="11653at2157"/>
<reference evidence="3 4" key="1">
    <citation type="journal article" date="2019" name="Front. Microbiol.">
        <title>Ammonia Oxidation by the Arctic Terrestrial Thaumarchaeote Candidatus Nitrosocosmicus arcticus Is Stimulated by Increasing Temperatures.</title>
        <authorList>
            <person name="Alves R.J.E."/>
            <person name="Kerou M."/>
            <person name="Zappe A."/>
            <person name="Bittner R."/>
            <person name="Abby S.S."/>
            <person name="Schmidt H.A."/>
            <person name="Pfeifer K."/>
            <person name="Schleper C."/>
        </authorList>
    </citation>
    <scope>NUCLEOTIDE SEQUENCE [LARGE SCALE GENOMIC DNA]</scope>
    <source>
        <strain evidence="3 4">Kfb</strain>
    </source>
</reference>
<sequence>MKKALLIIDRGSKMKEVQEELHDTCDLIKYKTDYSYVDFCFLEVIPPYIDEGIRKCIDRGADSITIVPYFLYPGMKLKDAVTQTASIIPKENKKMVITKPLSYQPIISEIVLNRVSSLIVEKGLDGDKNNLCLLLIGHGSSDKRAREAFLYTVNSLEKIYRNVKFCFLELEPPNIEEGIKECLTSNPNTIVVIPYFLHKGIHIQKDILVDLAKAQEKYSFNSLFISGHIGVDPAVIDLVITLAKEAEVKSGIF</sequence>
<evidence type="ECO:0000313" key="4">
    <source>
        <dbReference type="Proteomes" id="UP000315289"/>
    </source>
</evidence>
<dbReference type="EMBL" id="VOAH01000014">
    <property type="protein sequence ID" value="TVP39655.1"/>
    <property type="molecule type" value="Genomic_DNA"/>
</dbReference>